<name>A0A2B7ZM15_9EURO</name>
<evidence type="ECO:0000313" key="1">
    <source>
        <dbReference type="EMBL" id="PGH34218.1"/>
    </source>
</evidence>
<reference evidence="1 2" key="1">
    <citation type="submission" date="2017-10" db="EMBL/GenBank/DDBJ databases">
        <title>Comparative genomics in systemic dimorphic fungi from Ajellomycetaceae.</title>
        <authorList>
            <person name="Munoz J.F."/>
            <person name="Mcewen J.G."/>
            <person name="Clay O.K."/>
            <person name="Cuomo C.A."/>
        </authorList>
    </citation>
    <scope>NUCLEOTIDE SEQUENCE [LARGE SCALE GENOMIC DNA]</scope>
    <source>
        <strain evidence="1 2">UAMH4076</strain>
    </source>
</reference>
<evidence type="ECO:0008006" key="3">
    <source>
        <dbReference type="Google" id="ProtNLM"/>
    </source>
</evidence>
<gene>
    <name evidence="1" type="ORF">GX50_02992</name>
</gene>
<organism evidence="1 2">
    <name type="scientific">[Emmonsia] crescens</name>
    <dbReference type="NCBI Taxonomy" id="73230"/>
    <lineage>
        <taxon>Eukaryota</taxon>
        <taxon>Fungi</taxon>
        <taxon>Dikarya</taxon>
        <taxon>Ascomycota</taxon>
        <taxon>Pezizomycotina</taxon>
        <taxon>Eurotiomycetes</taxon>
        <taxon>Eurotiomycetidae</taxon>
        <taxon>Onygenales</taxon>
        <taxon>Ajellomycetaceae</taxon>
        <taxon>Emergomyces</taxon>
    </lineage>
</organism>
<dbReference type="VEuPathDB" id="FungiDB:EMCG_07399"/>
<proteinExistence type="predicted"/>
<dbReference type="AlphaFoldDB" id="A0A2B7ZM15"/>
<accession>A0A2B7ZM15</accession>
<dbReference type="EMBL" id="PDND01000045">
    <property type="protein sequence ID" value="PGH34218.1"/>
    <property type="molecule type" value="Genomic_DNA"/>
</dbReference>
<dbReference type="Proteomes" id="UP000226031">
    <property type="component" value="Unassembled WGS sequence"/>
</dbReference>
<keyword evidence="2" id="KW-1185">Reference proteome</keyword>
<protein>
    <recommendedName>
        <fullName evidence="3">Protein-ribulosamine 3-kinase</fullName>
    </recommendedName>
</protein>
<comment type="caution">
    <text evidence="1">The sequence shown here is derived from an EMBL/GenBank/DDBJ whole genome shotgun (WGS) entry which is preliminary data.</text>
</comment>
<evidence type="ECO:0000313" key="2">
    <source>
        <dbReference type="Proteomes" id="UP000226031"/>
    </source>
</evidence>
<sequence>MALAITHISQNVGRARPCDEATTRNVVLYPSYVNVASISRAPARGQSSLSREVWNISMVTNRANQCHPNGQLICCLLPQGAFNTRSYITFLPDLSPYVMKTHGEPQLKGEYTGMLELYNAAPHMVPKPCLFFYVCDYIPTTKPMSDTAKLAKLVADLHKKWESPTGIFVFYLPTFDWWLPQEVGHQDDS</sequence>